<dbReference type="Gene3D" id="3.40.50.720">
    <property type="entry name" value="NAD(P)-binding Rossmann-like Domain"/>
    <property type="match status" value="1"/>
</dbReference>
<gene>
    <name evidence="5" type="ORF">D0433_07190</name>
</gene>
<sequence>MGFVLVTGASTGIGAEFARQYAAKEKSLILVARSQDKLSALAEELHHRFGVEVKVFAQDLSQPEAAERVFEFCKLQDAQVELLINNAGVGLANKFQHQRLAEIESMIRLNVMTTVKLTHLFLPGFLSRKSGGVINVASVAAFQGTPNMCVYAATKAFVLSFSEALAEELRGTGVRVVALCPGGTVTSFFQNAGYKQERFRLPLQTPEAVVRTGIAALERGRVSVVSGWLNKLLVFAERFTPRWLNTKLAGVFVGEM</sequence>
<dbReference type="PROSITE" id="PS00061">
    <property type="entry name" value="ADH_SHORT"/>
    <property type="match status" value="1"/>
</dbReference>
<evidence type="ECO:0000313" key="6">
    <source>
        <dbReference type="Proteomes" id="UP000266389"/>
    </source>
</evidence>
<dbReference type="InterPro" id="IPR036291">
    <property type="entry name" value="NAD(P)-bd_dom_sf"/>
</dbReference>
<accession>A0A395M0C6</accession>
<evidence type="ECO:0000313" key="5">
    <source>
        <dbReference type="EMBL" id="RFM24243.1"/>
    </source>
</evidence>
<dbReference type="InterPro" id="IPR057326">
    <property type="entry name" value="KR_dom"/>
</dbReference>
<feature type="domain" description="Ketoreductase" evidence="4">
    <location>
        <begin position="2"/>
        <end position="188"/>
    </location>
</feature>
<dbReference type="GO" id="GO:0016020">
    <property type="term" value="C:membrane"/>
    <property type="evidence" value="ECO:0007669"/>
    <property type="project" value="TreeGrafter"/>
</dbReference>
<dbReference type="AlphaFoldDB" id="A0A395M0C6"/>
<dbReference type="SUPFAM" id="SSF51735">
    <property type="entry name" value="NAD(P)-binding Rossmann-fold domains"/>
    <property type="match status" value="1"/>
</dbReference>
<comment type="caution">
    <text evidence="5">The sequence shown here is derived from an EMBL/GenBank/DDBJ whole genome shotgun (WGS) entry which is preliminary data.</text>
</comment>
<dbReference type="PRINTS" id="PR00081">
    <property type="entry name" value="GDHRDH"/>
</dbReference>
<evidence type="ECO:0000256" key="2">
    <source>
        <dbReference type="ARBA" id="ARBA00023002"/>
    </source>
</evidence>
<dbReference type="SMART" id="SM00822">
    <property type="entry name" value="PKS_KR"/>
    <property type="match status" value="1"/>
</dbReference>
<dbReference type="InterPro" id="IPR002347">
    <property type="entry name" value="SDR_fam"/>
</dbReference>
<dbReference type="EMBL" id="PHFL01000045">
    <property type="protein sequence ID" value="RFM24243.1"/>
    <property type="molecule type" value="Genomic_DNA"/>
</dbReference>
<dbReference type="PANTHER" id="PTHR44196">
    <property type="entry name" value="DEHYDROGENASE/REDUCTASE SDR FAMILY MEMBER 7B"/>
    <property type="match status" value="1"/>
</dbReference>
<dbReference type="PIRSF" id="PIRSF000126">
    <property type="entry name" value="11-beta-HSD1"/>
    <property type="match status" value="1"/>
</dbReference>
<dbReference type="PRINTS" id="PR00080">
    <property type="entry name" value="SDRFAMILY"/>
</dbReference>
<organism evidence="5 6">
    <name type="scientific">Candidatus Thermochlorobacter aerophilus</name>
    <dbReference type="NCBI Taxonomy" id="1868324"/>
    <lineage>
        <taxon>Bacteria</taxon>
        <taxon>Pseudomonadati</taxon>
        <taxon>Chlorobiota</taxon>
        <taxon>Chlorobiia</taxon>
        <taxon>Chlorobiales</taxon>
        <taxon>Candidatus Thermochlorobacteriaceae</taxon>
        <taxon>Candidatus Thermochlorobacter</taxon>
    </lineage>
</organism>
<dbReference type="Proteomes" id="UP000266389">
    <property type="component" value="Unassembled WGS sequence"/>
</dbReference>
<name>A0A395M0C6_9BACT</name>
<evidence type="ECO:0000256" key="3">
    <source>
        <dbReference type="RuleBase" id="RU000363"/>
    </source>
</evidence>
<dbReference type="InterPro" id="IPR020904">
    <property type="entry name" value="Sc_DH/Rdtase_CS"/>
</dbReference>
<proteinExistence type="inferred from homology"/>
<reference evidence="5 6" key="1">
    <citation type="journal article" date="2011" name="ISME J.">
        <title>Community ecology of hot spring cyanobacterial mats: predominant populations and their functional potential.</title>
        <authorList>
            <person name="Klatt C.G."/>
            <person name="Wood J.M."/>
            <person name="Rusch D.B."/>
            <person name="Bateson M.M."/>
            <person name="Hamamura N."/>
            <person name="Heidelberg J.F."/>
            <person name="Grossman A.R."/>
            <person name="Bhaya D."/>
            <person name="Cohan F.M."/>
            <person name="Kuhl M."/>
            <person name="Bryant D.A."/>
            <person name="Ward D.M."/>
        </authorList>
    </citation>
    <scope>NUCLEOTIDE SEQUENCE [LARGE SCALE GENOMIC DNA]</scope>
    <source>
        <strain evidence="5">OS</strain>
    </source>
</reference>
<dbReference type="GO" id="GO:0016491">
    <property type="term" value="F:oxidoreductase activity"/>
    <property type="evidence" value="ECO:0007669"/>
    <property type="project" value="UniProtKB-KW"/>
</dbReference>
<comment type="similarity">
    <text evidence="1 3">Belongs to the short-chain dehydrogenases/reductases (SDR) family.</text>
</comment>
<dbReference type="PANTHER" id="PTHR44196:SF2">
    <property type="entry name" value="SHORT-CHAIN DEHYDROGENASE-RELATED"/>
    <property type="match status" value="1"/>
</dbReference>
<evidence type="ECO:0000256" key="1">
    <source>
        <dbReference type="ARBA" id="ARBA00006484"/>
    </source>
</evidence>
<protein>
    <submittedName>
        <fullName evidence="5">SDR family oxidoreductase</fullName>
    </submittedName>
</protein>
<dbReference type="Pfam" id="PF00106">
    <property type="entry name" value="adh_short"/>
    <property type="match status" value="1"/>
</dbReference>
<keyword evidence="2" id="KW-0560">Oxidoreductase</keyword>
<evidence type="ECO:0000259" key="4">
    <source>
        <dbReference type="SMART" id="SM00822"/>
    </source>
</evidence>